<keyword evidence="4" id="KW-1185">Reference proteome</keyword>
<gene>
    <name evidence="3" type="ORF">V1479_01540</name>
</gene>
<dbReference type="SMART" id="SM00463">
    <property type="entry name" value="SMR"/>
    <property type="match status" value="1"/>
</dbReference>
<protein>
    <submittedName>
        <fullName evidence="3">Smr/MutS family protein</fullName>
    </submittedName>
</protein>
<feature type="domain" description="Smr" evidence="2">
    <location>
        <begin position="95"/>
        <end position="178"/>
    </location>
</feature>
<dbReference type="Pfam" id="PF01713">
    <property type="entry name" value="Smr"/>
    <property type="match status" value="1"/>
</dbReference>
<feature type="region of interest" description="Disordered" evidence="1">
    <location>
        <begin position="26"/>
        <end position="77"/>
    </location>
</feature>
<dbReference type="PANTHER" id="PTHR35562:SF2">
    <property type="entry name" value="DNA ENDONUCLEASE SMRA-RELATED"/>
    <property type="match status" value="1"/>
</dbReference>
<proteinExistence type="predicted"/>
<sequence>MTAPSDKKLSMEDRILWGRVARSATPLPGKAVDEVAPPAEDFASLLDAPRKTGSTRPEAQSAEPNRPANHARQHRIDAPVREKLAKGRLPIEGKVDLHGLTQSQAHTLLLSFLHRAYADGRRHVLVVTGKGSSLGSDGVLRRAVPAWFATPPFRALVSAHEDAARRHGGSGALYVRLRRSGGAG</sequence>
<dbReference type="Proteomes" id="UP001559025">
    <property type="component" value="Unassembled WGS sequence"/>
</dbReference>
<evidence type="ECO:0000256" key="1">
    <source>
        <dbReference type="SAM" id="MobiDB-lite"/>
    </source>
</evidence>
<dbReference type="InterPro" id="IPR036063">
    <property type="entry name" value="Smr_dom_sf"/>
</dbReference>
<reference evidence="3 4" key="1">
    <citation type="submission" date="2024-01" db="EMBL/GenBank/DDBJ databases">
        <title>New evidence supports the origin of RcGTA from prophage.</title>
        <authorList>
            <person name="Xu Y."/>
            <person name="Liu B."/>
            <person name="Chen F."/>
        </authorList>
    </citation>
    <scope>NUCLEOTIDE SEQUENCE [LARGE SCALE GENOMIC DNA]</scope>
    <source>
        <strain evidence="3 4">CBW1107-2</strain>
    </source>
</reference>
<comment type="caution">
    <text evidence="3">The sequence shown here is derived from an EMBL/GenBank/DDBJ whole genome shotgun (WGS) entry which is preliminary data.</text>
</comment>
<organism evidence="3 4">
    <name type="scientific">Neoaquamicrobium sediminum</name>
    <dbReference type="NCBI Taxonomy" id="1849104"/>
    <lineage>
        <taxon>Bacteria</taxon>
        <taxon>Pseudomonadati</taxon>
        <taxon>Pseudomonadota</taxon>
        <taxon>Alphaproteobacteria</taxon>
        <taxon>Hyphomicrobiales</taxon>
        <taxon>Phyllobacteriaceae</taxon>
        <taxon>Neoaquamicrobium</taxon>
    </lineage>
</organism>
<accession>A0ABV3WMV1</accession>
<dbReference type="Gene3D" id="3.30.1370.110">
    <property type="match status" value="1"/>
</dbReference>
<dbReference type="InterPro" id="IPR002625">
    <property type="entry name" value="Smr_dom"/>
</dbReference>
<evidence type="ECO:0000313" key="4">
    <source>
        <dbReference type="Proteomes" id="UP001559025"/>
    </source>
</evidence>
<evidence type="ECO:0000259" key="2">
    <source>
        <dbReference type="PROSITE" id="PS50828"/>
    </source>
</evidence>
<dbReference type="PROSITE" id="PS50828">
    <property type="entry name" value="SMR"/>
    <property type="match status" value="1"/>
</dbReference>
<dbReference type="EMBL" id="JAZHFV010000001">
    <property type="protein sequence ID" value="MEX4005965.1"/>
    <property type="molecule type" value="Genomic_DNA"/>
</dbReference>
<dbReference type="RefSeq" id="WP_368801364.1">
    <property type="nucleotide sequence ID" value="NZ_JAZHFV010000001.1"/>
</dbReference>
<dbReference type="PANTHER" id="PTHR35562">
    <property type="entry name" value="DNA ENDONUCLEASE SMRA-RELATED"/>
    <property type="match status" value="1"/>
</dbReference>
<name>A0ABV3WMV1_9HYPH</name>
<evidence type="ECO:0000313" key="3">
    <source>
        <dbReference type="EMBL" id="MEX4005965.1"/>
    </source>
</evidence>
<dbReference type="SUPFAM" id="SSF160443">
    <property type="entry name" value="SMR domain-like"/>
    <property type="match status" value="1"/>
</dbReference>